<dbReference type="STRING" id="405436.SAMN05444365_103352"/>
<dbReference type="Pfam" id="PF00293">
    <property type="entry name" value="NUDIX"/>
    <property type="match status" value="2"/>
</dbReference>
<dbReference type="RefSeq" id="WP_175543591.1">
    <property type="nucleotide sequence ID" value="NZ_FNPH01000003.1"/>
</dbReference>
<dbReference type="InterPro" id="IPR015797">
    <property type="entry name" value="NUDIX_hydrolase-like_dom_sf"/>
</dbReference>
<dbReference type="SUPFAM" id="SSF55811">
    <property type="entry name" value="Nudix"/>
    <property type="match status" value="2"/>
</dbReference>
<dbReference type="PROSITE" id="PS00893">
    <property type="entry name" value="NUDIX_BOX"/>
    <property type="match status" value="2"/>
</dbReference>
<dbReference type="PANTHER" id="PTHR43046:SF16">
    <property type="entry name" value="ADP-RIBOSE PYROPHOSPHATASE YJHB-RELATED"/>
    <property type="match status" value="1"/>
</dbReference>
<dbReference type="InterPro" id="IPR000086">
    <property type="entry name" value="NUDIX_hydrolase_dom"/>
</dbReference>
<accession>A0A1H3MGC1</accession>
<dbReference type="EMBL" id="FNPH01000003">
    <property type="protein sequence ID" value="SDY75209.1"/>
    <property type="molecule type" value="Genomic_DNA"/>
</dbReference>
<dbReference type="Proteomes" id="UP000242415">
    <property type="component" value="Unassembled WGS sequence"/>
</dbReference>
<dbReference type="InterPro" id="IPR020084">
    <property type="entry name" value="NUDIX_hydrolase_CS"/>
</dbReference>
<feature type="domain" description="Nudix hydrolase" evidence="5">
    <location>
        <begin position="180"/>
        <end position="322"/>
    </location>
</feature>
<organism evidence="6 7">
    <name type="scientific">Micromonospora pattaloongensis</name>
    <dbReference type="NCBI Taxonomy" id="405436"/>
    <lineage>
        <taxon>Bacteria</taxon>
        <taxon>Bacillati</taxon>
        <taxon>Actinomycetota</taxon>
        <taxon>Actinomycetes</taxon>
        <taxon>Micromonosporales</taxon>
        <taxon>Micromonosporaceae</taxon>
        <taxon>Micromonospora</taxon>
    </lineage>
</organism>
<dbReference type="PANTHER" id="PTHR43046">
    <property type="entry name" value="GDP-MANNOSE MANNOSYL HYDROLASE"/>
    <property type="match status" value="1"/>
</dbReference>
<proteinExistence type="inferred from homology"/>
<evidence type="ECO:0000259" key="5">
    <source>
        <dbReference type="PROSITE" id="PS51462"/>
    </source>
</evidence>
<sequence>MLELRRAGRRGYEGVAGLERRRRIAAYGICRDDDGRVLLTRGSLRAALPGLWQLPGGGIEHGEHPAHAVVREFVEETGLAVEVAGLRDVLADVLALPERGVQEHTDRIIYDVTVTRAGVTRHETDGTTDRAEWIAPDRLAELPMMSFTAELLGLPVRPGPPAAASPVRPAPPGPERPTRGQRFAAYGLATDPAGRVLLTRIAPGYPGAGRWHLPGGGTDHGEQPATALLRELAEESNQVGRITGLLDISHHRNPAAVGPEGYPMDWHAVRATYRLIVDAPTEPRVTEAAGGSTERAGWFTAIELSGLRLTDVAVRALAHLGR</sequence>
<dbReference type="InterPro" id="IPR020476">
    <property type="entry name" value="Nudix_hydrolase"/>
</dbReference>
<evidence type="ECO:0000256" key="1">
    <source>
        <dbReference type="ARBA" id="ARBA00001946"/>
    </source>
</evidence>
<protein>
    <submittedName>
        <fullName evidence="6">ADP-ribose pyrophosphatase YjhB, NUDIX family</fullName>
    </submittedName>
</protein>
<comment type="cofactor">
    <cofactor evidence="1">
        <name>Mg(2+)</name>
        <dbReference type="ChEBI" id="CHEBI:18420"/>
    </cofactor>
</comment>
<comment type="similarity">
    <text evidence="2 4">Belongs to the Nudix hydrolase family.</text>
</comment>
<gene>
    <name evidence="6" type="ORF">SAMN05444365_103352</name>
</gene>
<feature type="domain" description="Nudix hydrolase" evidence="5">
    <location>
        <begin position="20"/>
        <end position="158"/>
    </location>
</feature>
<dbReference type="GO" id="GO:0016787">
    <property type="term" value="F:hydrolase activity"/>
    <property type="evidence" value="ECO:0007669"/>
    <property type="project" value="UniProtKB-KW"/>
</dbReference>
<keyword evidence="7" id="KW-1185">Reference proteome</keyword>
<name>A0A1H3MGC1_9ACTN</name>
<evidence type="ECO:0000313" key="7">
    <source>
        <dbReference type="Proteomes" id="UP000242415"/>
    </source>
</evidence>
<evidence type="ECO:0000256" key="3">
    <source>
        <dbReference type="ARBA" id="ARBA00022801"/>
    </source>
</evidence>
<dbReference type="CDD" id="cd02883">
    <property type="entry name" value="NUDIX_Hydrolase"/>
    <property type="match status" value="2"/>
</dbReference>
<dbReference type="PRINTS" id="PR00502">
    <property type="entry name" value="NUDIXFAMILY"/>
</dbReference>
<keyword evidence="3 4" id="KW-0378">Hydrolase</keyword>
<dbReference type="AlphaFoldDB" id="A0A1H3MGC1"/>
<dbReference type="PROSITE" id="PS51462">
    <property type="entry name" value="NUDIX"/>
    <property type="match status" value="2"/>
</dbReference>
<reference evidence="7" key="1">
    <citation type="submission" date="2016-10" db="EMBL/GenBank/DDBJ databases">
        <authorList>
            <person name="Varghese N."/>
            <person name="Submissions S."/>
        </authorList>
    </citation>
    <scope>NUCLEOTIDE SEQUENCE [LARGE SCALE GENOMIC DNA]</scope>
    <source>
        <strain evidence="7">DSM 45245</strain>
    </source>
</reference>
<evidence type="ECO:0000256" key="4">
    <source>
        <dbReference type="RuleBase" id="RU003476"/>
    </source>
</evidence>
<evidence type="ECO:0000313" key="6">
    <source>
        <dbReference type="EMBL" id="SDY75209.1"/>
    </source>
</evidence>
<evidence type="ECO:0000256" key="2">
    <source>
        <dbReference type="ARBA" id="ARBA00005582"/>
    </source>
</evidence>
<dbReference type="Gene3D" id="3.90.79.10">
    <property type="entry name" value="Nucleoside Triphosphate Pyrophosphohydrolase"/>
    <property type="match status" value="2"/>
</dbReference>